<name>A0ABW7YN91_9ACTN</name>
<accession>A0ABW7YN91</accession>
<evidence type="ECO:0000256" key="1">
    <source>
        <dbReference type="SAM" id="MobiDB-lite"/>
    </source>
</evidence>
<feature type="region of interest" description="Disordered" evidence="1">
    <location>
        <begin position="49"/>
        <end position="70"/>
    </location>
</feature>
<comment type="caution">
    <text evidence="2">The sequence shown here is derived from an EMBL/GenBank/DDBJ whole genome shotgun (WGS) entry which is preliminary data.</text>
</comment>
<gene>
    <name evidence="2" type="ORF">ACIBG2_07155</name>
</gene>
<proteinExistence type="predicted"/>
<keyword evidence="3" id="KW-1185">Reference proteome</keyword>
<evidence type="ECO:0000313" key="3">
    <source>
        <dbReference type="Proteomes" id="UP001612741"/>
    </source>
</evidence>
<dbReference type="RefSeq" id="WP_397079783.1">
    <property type="nucleotide sequence ID" value="NZ_JBITGY010000002.1"/>
</dbReference>
<reference evidence="2 3" key="1">
    <citation type="submission" date="2024-10" db="EMBL/GenBank/DDBJ databases">
        <title>The Natural Products Discovery Center: Release of the First 8490 Sequenced Strains for Exploring Actinobacteria Biosynthetic Diversity.</title>
        <authorList>
            <person name="Kalkreuter E."/>
            <person name="Kautsar S.A."/>
            <person name="Yang D."/>
            <person name="Bader C.D."/>
            <person name="Teijaro C.N."/>
            <person name="Fluegel L."/>
            <person name="Davis C.M."/>
            <person name="Simpson J.R."/>
            <person name="Lauterbach L."/>
            <person name="Steele A.D."/>
            <person name="Gui C."/>
            <person name="Meng S."/>
            <person name="Li G."/>
            <person name="Viehrig K."/>
            <person name="Ye F."/>
            <person name="Su P."/>
            <person name="Kiefer A.F."/>
            <person name="Nichols A."/>
            <person name="Cepeda A.J."/>
            <person name="Yan W."/>
            <person name="Fan B."/>
            <person name="Jiang Y."/>
            <person name="Adhikari A."/>
            <person name="Zheng C.-J."/>
            <person name="Schuster L."/>
            <person name="Cowan T.M."/>
            <person name="Smanski M.J."/>
            <person name="Chevrette M.G."/>
            <person name="De Carvalho L.P.S."/>
            <person name="Shen B."/>
        </authorList>
    </citation>
    <scope>NUCLEOTIDE SEQUENCE [LARGE SCALE GENOMIC DNA]</scope>
    <source>
        <strain evidence="2 3">NPDC050545</strain>
    </source>
</reference>
<organism evidence="2 3">
    <name type="scientific">Nonomuraea typhae</name>
    <dbReference type="NCBI Taxonomy" id="2603600"/>
    <lineage>
        <taxon>Bacteria</taxon>
        <taxon>Bacillati</taxon>
        <taxon>Actinomycetota</taxon>
        <taxon>Actinomycetes</taxon>
        <taxon>Streptosporangiales</taxon>
        <taxon>Streptosporangiaceae</taxon>
        <taxon>Nonomuraea</taxon>
    </lineage>
</organism>
<protein>
    <submittedName>
        <fullName evidence="2">Uncharacterized protein</fullName>
    </submittedName>
</protein>
<dbReference type="EMBL" id="JBITGY010000002">
    <property type="protein sequence ID" value="MFI6497141.1"/>
    <property type="molecule type" value="Genomic_DNA"/>
</dbReference>
<evidence type="ECO:0000313" key="2">
    <source>
        <dbReference type="EMBL" id="MFI6497141.1"/>
    </source>
</evidence>
<dbReference type="Proteomes" id="UP001612741">
    <property type="component" value="Unassembled WGS sequence"/>
</dbReference>
<sequence>MTTAARETAIKALAHRAYDRDHTDPGDRGSTTDFAFEFITWLLAQGWTEPPAEQHAASPVPPVPPNGLRGADIARHALARLTLTKEGDGDR</sequence>